<evidence type="ECO:0000313" key="3">
    <source>
        <dbReference type="Proteomes" id="UP000326780"/>
    </source>
</evidence>
<proteinExistence type="predicted"/>
<evidence type="ECO:0000256" key="1">
    <source>
        <dbReference type="SAM" id="MobiDB-lite"/>
    </source>
</evidence>
<sequence>MSSTDPRRTAASQLTPQQRLALSRRALVRQLNGEEPEAPAPRRAFDGDDAGDDLEYAHHDTGTGESSASPGRRRNVWSAMARGVMQRWWRRHPAHAAGQLARPLLEHYARTEPVKLMAAAAATGSLLVLVRPWRLLSATAVIAAVLKTSDVADLVNTLMQKPARPSRQDPP</sequence>
<reference evidence="2 3" key="1">
    <citation type="submission" date="2019-10" db="EMBL/GenBank/DDBJ databases">
        <title>Complete genome sequence of Variovorax paradoxus 5C-2.</title>
        <authorList>
            <person name="Gogoleva N.E."/>
            <person name="Balkin A.S."/>
        </authorList>
    </citation>
    <scope>NUCLEOTIDE SEQUENCE [LARGE SCALE GENOMIC DNA]</scope>
    <source>
        <strain evidence="2 3">5C-2</strain>
    </source>
</reference>
<gene>
    <name evidence="2" type="ORF">GFK26_33510</name>
</gene>
<dbReference type="RefSeq" id="WP_153285751.1">
    <property type="nucleotide sequence ID" value="NZ_CP045644.1"/>
</dbReference>
<protein>
    <submittedName>
        <fullName evidence="2">Uncharacterized protein</fullName>
    </submittedName>
</protein>
<dbReference type="AlphaFoldDB" id="A0A5Q0MF93"/>
<evidence type="ECO:0000313" key="2">
    <source>
        <dbReference type="EMBL" id="QFZ87344.1"/>
    </source>
</evidence>
<dbReference type="EMBL" id="CP045644">
    <property type="protein sequence ID" value="QFZ87344.1"/>
    <property type="molecule type" value="Genomic_DNA"/>
</dbReference>
<feature type="region of interest" description="Disordered" evidence="1">
    <location>
        <begin position="29"/>
        <end position="73"/>
    </location>
</feature>
<dbReference type="Proteomes" id="UP000326780">
    <property type="component" value="Chromosome"/>
</dbReference>
<organism evidence="2 3">
    <name type="scientific">Variovorax paradoxus</name>
    <dbReference type="NCBI Taxonomy" id="34073"/>
    <lineage>
        <taxon>Bacteria</taxon>
        <taxon>Pseudomonadati</taxon>
        <taxon>Pseudomonadota</taxon>
        <taxon>Betaproteobacteria</taxon>
        <taxon>Burkholderiales</taxon>
        <taxon>Comamonadaceae</taxon>
        <taxon>Variovorax</taxon>
    </lineage>
</organism>
<accession>A0A5Q0MF93</accession>
<name>A0A5Q0MF93_VARPD</name>